<reference evidence="5 6" key="1">
    <citation type="submission" date="2019-04" db="EMBL/GenBank/DDBJ databases">
        <authorList>
            <person name="Van Vliet M D."/>
        </authorList>
    </citation>
    <scope>NUCLEOTIDE SEQUENCE [LARGE SCALE GENOMIC DNA]</scope>
    <source>
        <strain evidence="5 6">F1</strain>
    </source>
</reference>
<dbReference type="GO" id="GO:0003700">
    <property type="term" value="F:DNA-binding transcription factor activity"/>
    <property type="evidence" value="ECO:0007669"/>
    <property type="project" value="InterPro"/>
</dbReference>
<dbReference type="Proteomes" id="UP000366872">
    <property type="component" value="Unassembled WGS sequence"/>
</dbReference>
<dbReference type="InterPro" id="IPR036388">
    <property type="entry name" value="WH-like_DNA-bd_sf"/>
</dbReference>
<feature type="domain" description="HTH gntR-type" evidence="4">
    <location>
        <begin position="19"/>
        <end position="87"/>
    </location>
</feature>
<dbReference type="PANTHER" id="PTHR38445:SF9">
    <property type="entry name" value="HTH-TYPE TRANSCRIPTIONAL REPRESSOR YTRA"/>
    <property type="match status" value="1"/>
</dbReference>
<dbReference type="SMART" id="SM00345">
    <property type="entry name" value="HTH_GNTR"/>
    <property type="match status" value="1"/>
</dbReference>
<dbReference type="InterPro" id="IPR036390">
    <property type="entry name" value="WH_DNA-bd_sf"/>
</dbReference>
<keyword evidence="2" id="KW-0238">DNA-binding</keyword>
<proteinExistence type="predicted"/>
<name>A0A6C2UA38_PONDE</name>
<keyword evidence="6" id="KW-1185">Reference proteome</keyword>
<keyword evidence="1" id="KW-0805">Transcription regulation</keyword>
<evidence type="ECO:0000313" key="6">
    <source>
        <dbReference type="Proteomes" id="UP000366872"/>
    </source>
</evidence>
<evidence type="ECO:0000256" key="3">
    <source>
        <dbReference type="ARBA" id="ARBA00023163"/>
    </source>
</evidence>
<accession>A0A6C2UA38</accession>
<organism evidence="5 6">
    <name type="scientific">Pontiella desulfatans</name>
    <dbReference type="NCBI Taxonomy" id="2750659"/>
    <lineage>
        <taxon>Bacteria</taxon>
        <taxon>Pseudomonadati</taxon>
        <taxon>Kiritimatiellota</taxon>
        <taxon>Kiritimatiellia</taxon>
        <taxon>Kiritimatiellales</taxon>
        <taxon>Pontiellaceae</taxon>
        <taxon>Pontiella</taxon>
    </lineage>
</organism>
<sequence>MDRKSPAFQIGPITPAASGALYQQVVDGIRREIAAGRLPPETRLPSFRGLAESLMVSLITVKRAYEELEKEGIIYRKQGIGTFVADHGGAKSRESKKKEALALLGKAARDAVQAGMGEKEFIELSRTAIRSEKGSGE</sequence>
<dbReference type="GO" id="GO:0003677">
    <property type="term" value="F:DNA binding"/>
    <property type="evidence" value="ECO:0007669"/>
    <property type="project" value="UniProtKB-KW"/>
</dbReference>
<dbReference type="Pfam" id="PF00392">
    <property type="entry name" value="GntR"/>
    <property type="match status" value="1"/>
</dbReference>
<evidence type="ECO:0000256" key="1">
    <source>
        <dbReference type="ARBA" id="ARBA00023015"/>
    </source>
</evidence>
<dbReference type="SUPFAM" id="SSF46785">
    <property type="entry name" value="Winged helix' DNA-binding domain"/>
    <property type="match status" value="1"/>
</dbReference>
<dbReference type="RefSeq" id="WP_136082275.1">
    <property type="nucleotide sequence ID" value="NZ_CAAHFG010000004.1"/>
</dbReference>
<protein>
    <submittedName>
        <fullName evidence="5">HTH-type transcriptional repressor YtrA</fullName>
    </submittedName>
</protein>
<dbReference type="InterPro" id="IPR000524">
    <property type="entry name" value="Tscrpt_reg_HTH_GntR"/>
</dbReference>
<dbReference type="CDD" id="cd07377">
    <property type="entry name" value="WHTH_GntR"/>
    <property type="match status" value="1"/>
</dbReference>
<dbReference type="PANTHER" id="PTHR38445">
    <property type="entry name" value="HTH-TYPE TRANSCRIPTIONAL REPRESSOR YTRA"/>
    <property type="match status" value="1"/>
</dbReference>
<evidence type="ECO:0000313" key="5">
    <source>
        <dbReference type="EMBL" id="VGO16749.1"/>
    </source>
</evidence>
<gene>
    <name evidence="5" type="primary">ytrA</name>
    <name evidence="5" type="ORF">PDESU_05341</name>
</gene>
<evidence type="ECO:0000256" key="2">
    <source>
        <dbReference type="ARBA" id="ARBA00023125"/>
    </source>
</evidence>
<dbReference type="PROSITE" id="PS50949">
    <property type="entry name" value="HTH_GNTR"/>
    <property type="match status" value="1"/>
</dbReference>
<dbReference type="EMBL" id="CAAHFG010000004">
    <property type="protein sequence ID" value="VGO16749.1"/>
    <property type="molecule type" value="Genomic_DNA"/>
</dbReference>
<evidence type="ECO:0000259" key="4">
    <source>
        <dbReference type="PROSITE" id="PS50949"/>
    </source>
</evidence>
<keyword evidence="3" id="KW-0804">Transcription</keyword>
<dbReference type="Gene3D" id="1.10.10.10">
    <property type="entry name" value="Winged helix-like DNA-binding domain superfamily/Winged helix DNA-binding domain"/>
    <property type="match status" value="1"/>
</dbReference>
<dbReference type="AlphaFoldDB" id="A0A6C2UA38"/>